<evidence type="ECO:0000256" key="2">
    <source>
        <dbReference type="RuleBase" id="RU000461"/>
    </source>
</evidence>
<dbReference type="Proteomes" id="UP000680206">
    <property type="component" value="Unassembled WGS sequence"/>
</dbReference>
<dbReference type="InterPro" id="IPR017972">
    <property type="entry name" value="Cyt_P450_CS"/>
</dbReference>
<accession>A0ABS3RIS7</accession>
<dbReference type="Gene3D" id="3.30.310.50">
    <property type="entry name" value="Alpha-D-phosphohexomutase, C-terminal domain"/>
    <property type="match status" value="1"/>
</dbReference>
<keyword evidence="2" id="KW-0479">Metal-binding</keyword>
<dbReference type="SUPFAM" id="SSF48264">
    <property type="entry name" value="Cytochrome P450"/>
    <property type="match status" value="1"/>
</dbReference>
<dbReference type="PRINTS" id="PR00385">
    <property type="entry name" value="P450"/>
</dbReference>
<dbReference type="InterPro" id="IPR014543">
    <property type="entry name" value="UCP028291"/>
</dbReference>
<dbReference type="Gene3D" id="1.10.630.10">
    <property type="entry name" value="Cytochrome P450"/>
    <property type="match status" value="1"/>
</dbReference>
<name>A0ABS3RIS7_9ACTN</name>
<dbReference type="CDD" id="cd20625">
    <property type="entry name" value="CYP164-like"/>
    <property type="match status" value="1"/>
</dbReference>
<evidence type="ECO:0000313" key="5">
    <source>
        <dbReference type="Proteomes" id="UP000680206"/>
    </source>
</evidence>
<sequence>MLASEARVPTDRADRYLKQLCKHVDQMGALAPRHGHDLVRHTEGVIEFGTGRCTLRADGEGLTLRAEAADRRSLDRLQDAITGRIRRIGRRDALAVTWTPAGTGPESAAAIVGELLTPEGRADPFPLYARAHRLGPVSEIADGRFLVCGYAAVDRVLRDPGFGPAARPPKDPGGAAGRSPSMARSILWAGPPDHGRMRSLISQVFTARRVAALRPAIEDAVDALLDGLAEAGADGRPADFMDRFAFPLPVTVICELLGVPAADRHRFRRPAADLTGALELPALASPPGAPDGPDADGPAGAAARELAGYFTRLIRERRAAPRDDLVSALVAARDAGDGRLSDEELLANLVLLLVAGFETTAGLLGNGLAILLDRPDVLAGLRSGGIAVPGFVEEVLRYDSPVQVTTRVARTGGLTAGGLPVPEGGEVVLLIGAANRDPARYRDPGRFDPSRPDVRPLSFGAGPHICLGNGLARLEAAVALPRLLARFPAISAVPGAPRTRRDRLVLRGHETFPVRLVPAPPSDDAR</sequence>
<evidence type="ECO:0000256" key="1">
    <source>
        <dbReference type="ARBA" id="ARBA00010617"/>
    </source>
</evidence>
<keyword evidence="5" id="KW-1185">Reference proteome</keyword>
<dbReference type="Pfam" id="PF09981">
    <property type="entry name" value="DUF2218"/>
    <property type="match status" value="1"/>
</dbReference>
<dbReference type="PRINTS" id="PR00359">
    <property type="entry name" value="BP450"/>
</dbReference>
<dbReference type="RefSeq" id="WP_208235603.1">
    <property type="nucleotide sequence ID" value="NZ_JAGEPF010000001.1"/>
</dbReference>
<evidence type="ECO:0000256" key="3">
    <source>
        <dbReference type="SAM" id="MobiDB-lite"/>
    </source>
</evidence>
<reference evidence="4 5" key="1">
    <citation type="submission" date="2021-03" db="EMBL/GenBank/DDBJ databases">
        <title>Actinomadura violae sp. nov., isolated from lichen in Thailand.</title>
        <authorList>
            <person name="Kanchanasin P."/>
            <person name="Saeng-In P."/>
            <person name="Phongsopitanun W."/>
            <person name="Yuki M."/>
            <person name="Kudo T."/>
            <person name="Ohkuma M."/>
            <person name="Tanasupawat S."/>
        </authorList>
    </citation>
    <scope>NUCLEOTIDE SEQUENCE [LARGE SCALE GENOMIC DNA]</scope>
    <source>
        <strain evidence="4 5">LCR2-06</strain>
    </source>
</reference>
<gene>
    <name evidence="4" type="ORF">J4709_00150</name>
</gene>
<proteinExistence type="inferred from homology"/>
<dbReference type="PANTHER" id="PTHR46696">
    <property type="entry name" value="P450, PUTATIVE (EUROFUNG)-RELATED"/>
    <property type="match status" value="1"/>
</dbReference>
<dbReference type="InterPro" id="IPR002397">
    <property type="entry name" value="Cyt_P450_B"/>
</dbReference>
<feature type="region of interest" description="Disordered" evidence="3">
    <location>
        <begin position="162"/>
        <end position="181"/>
    </location>
</feature>
<organism evidence="4 5">
    <name type="scientific">Actinomadura violacea</name>
    <dbReference type="NCBI Taxonomy" id="2819934"/>
    <lineage>
        <taxon>Bacteria</taxon>
        <taxon>Bacillati</taxon>
        <taxon>Actinomycetota</taxon>
        <taxon>Actinomycetes</taxon>
        <taxon>Streptosporangiales</taxon>
        <taxon>Thermomonosporaceae</taxon>
        <taxon>Actinomadura</taxon>
    </lineage>
</organism>
<dbReference type="PANTHER" id="PTHR46696:SF1">
    <property type="entry name" value="CYTOCHROME P450 YJIB-RELATED"/>
    <property type="match status" value="1"/>
</dbReference>
<comment type="caution">
    <text evidence="4">The sequence shown here is derived from an EMBL/GenBank/DDBJ whole genome shotgun (WGS) entry which is preliminary data.</text>
</comment>
<protein>
    <submittedName>
        <fullName evidence="4">Cytochrome P450</fullName>
    </submittedName>
</protein>
<dbReference type="PROSITE" id="PS00086">
    <property type="entry name" value="CYTOCHROME_P450"/>
    <property type="match status" value="1"/>
</dbReference>
<evidence type="ECO:0000313" key="4">
    <source>
        <dbReference type="EMBL" id="MBO2455995.1"/>
    </source>
</evidence>
<dbReference type="InterPro" id="IPR036396">
    <property type="entry name" value="Cyt_P450_sf"/>
</dbReference>
<keyword evidence="2" id="KW-0349">Heme</keyword>
<dbReference type="EMBL" id="JAGEPF010000001">
    <property type="protein sequence ID" value="MBO2455995.1"/>
    <property type="molecule type" value="Genomic_DNA"/>
</dbReference>
<dbReference type="InterPro" id="IPR001128">
    <property type="entry name" value="Cyt_P450"/>
</dbReference>
<keyword evidence="2" id="KW-0408">Iron</keyword>
<keyword evidence="2" id="KW-0503">Monooxygenase</keyword>
<comment type="similarity">
    <text evidence="1 2">Belongs to the cytochrome P450 family.</text>
</comment>
<dbReference type="Pfam" id="PF00067">
    <property type="entry name" value="p450"/>
    <property type="match status" value="2"/>
</dbReference>
<keyword evidence="2" id="KW-0560">Oxidoreductase</keyword>